<gene>
    <name evidence="1" type="ORF">DWQ67_07845</name>
</gene>
<dbReference type="Pfam" id="PF00702">
    <property type="entry name" value="Hydrolase"/>
    <property type="match status" value="1"/>
</dbReference>
<dbReference type="RefSeq" id="WP_121485200.1">
    <property type="nucleotide sequence ID" value="NZ_QQXL01000004.1"/>
</dbReference>
<dbReference type="InterPro" id="IPR023214">
    <property type="entry name" value="HAD_sf"/>
</dbReference>
<dbReference type="PRINTS" id="PR00413">
    <property type="entry name" value="HADHALOGNASE"/>
</dbReference>
<dbReference type="Gene3D" id="3.40.50.1000">
    <property type="entry name" value="HAD superfamily/HAD-like"/>
    <property type="match status" value="1"/>
</dbReference>
<dbReference type="SUPFAM" id="SSF56784">
    <property type="entry name" value="HAD-like"/>
    <property type="match status" value="1"/>
</dbReference>
<dbReference type="EMBL" id="QQXL01000004">
    <property type="protein sequence ID" value="RKW70549.1"/>
    <property type="molecule type" value="Genomic_DNA"/>
</dbReference>
<evidence type="ECO:0000313" key="1">
    <source>
        <dbReference type="EMBL" id="RKW70549.1"/>
    </source>
</evidence>
<keyword evidence="2" id="KW-1185">Reference proteome</keyword>
<dbReference type="InterPro" id="IPR036412">
    <property type="entry name" value="HAD-like_sf"/>
</dbReference>
<reference evidence="1 2" key="1">
    <citation type="submission" date="2018-07" db="EMBL/GenBank/DDBJ databases">
        <title>Arthrobacter sp. nov., isolated from raw cow's milk with high bacterial count.</title>
        <authorList>
            <person name="Hahne J."/>
            <person name="Isele D."/>
            <person name="Lipski A."/>
        </authorList>
    </citation>
    <scope>NUCLEOTIDE SEQUENCE [LARGE SCALE GENOMIC DNA]</scope>
    <source>
        <strain evidence="1 2">JZ R-183</strain>
    </source>
</reference>
<comment type="caution">
    <text evidence="1">The sequence shown here is derived from an EMBL/GenBank/DDBJ whole genome shotgun (WGS) entry which is preliminary data.</text>
</comment>
<proteinExistence type="predicted"/>
<dbReference type="SFLD" id="SFLDG01129">
    <property type="entry name" value="C1.5:_HAD__Beta-PGM__Phosphata"/>
    <property type="match status" value="1"/>
</dbReference>
<dbReference type="AlphaFoldDB" id="A0A496PJA3"/>
<accession>A0A496PJA3</accession>
<dbReference type="PANTHER" id="PTHR43611:SF3">
    <property type="entry name" value="FLAVIN MONONUCLEOTIDE HYDROLASE 1, CHLOROPLATIC"/>
    <property type="match status" value="1"/>
</dbReference>
<dbReference type="Proteomes" id="UP000273119">
    <property type="component" value="Unassembled WGS sequence"/>
</dbReference>
<organism evidence="1 2">
    <name type="scientific">Galactobacter caseinivorans</name>
    <dbReference type="NCBI Taxonomy" id="2676123"/>
    <lineage>
        <taxon>Bacteria</taxon>
        <taxon>Bacillati</taxon>
        <taxon>Actinomycetota</taxon>
        <taxon>Actinomycetes</taxon>
        <taxon>Micrococcales</taxon>
        <taxon>Micrococcaceae</taxon>
        <taxon>Galactobacter</taxon>
    </lineage>
</organism>
<dbReference type="GO" id="GO:0016787">
    <property type="term" value="F:hydrolase activity"/>
    <property type="evidence" value="ECO:0007669"/>
    <property type="project" value="UniProtKB-KW"/>
</dbReference>
<protein>
    <submittedName>
        <fullName evidence="1">HAD family hydrolase</fullName>
    </submittedName>
</protein>
<name>A0A496PJA3_9MICC</name>
<dbReference type="InterPro" id="IPR006439">
    <property type="entry name" value="HAD-SF_hydro_IA"/>
</dbReference>
<dbReference type="PANTHER" id="PTHR43611">
    <property type="entry name" value="ALPHA-D-GLUCOSE 1-PHOSPHATE PHOSPHATASE"/>
    <property type="match status" value="1"/>
</dbReference>
<sequence>MIKAVVFDLDGVVRHFDPDHLSGIEAAHHLKAGAILGVAFQPALLEAVTTGRITRAEWVARVGAAVGAPAAAAAWAAERGVLDDAVLALVGELRNAGVRTAILTNGTDTIPEEARHLGLPEHFERIFNSAELGVTKPDVRAFEQVLRGLGLDATQVFFTDDSAHKLAGAREVGMPVHHFEANGGRSAVEGLRAALAGAGLPLPQHP</sequence>
<dbReference type="SFLD" id="SFLDS00003">
    <property type="entry name" value="Haloacid_Dehalogenase"/>
    <property type="match status" value="1"/>
</dbReference>
<dbReference type="NCBIfam" id="TIGR01509">
    <property type="entry name" value="HAD-SF-IA-v3"/>
    <property type="match status" value="1"/>
</dbReference>
<evidence type="ECO:0000313" key="2">
    <source>
        <dbReference type="Proteomes" id="UP000273119"/>
    </source>
</evidence>
<keyword evidence="1" id="KW-0378">Hydrolase</keyword>